<dbReference type="PANTHER" id="PTHR45339">
    <property type="entry name" value="HYBRID SIGNAL TRANSDUCTION HISTIDINE KINASE J"/>
    <property type="match status" value="1"/>
</dbReference>
<keyword evidence="1 3" id="KW-0597">Phosphoprotein</keyword>
<sequence length="248" mass="27207">MLIVDDNDTNREILRYQARLWGMESQEAASGPQALEYLRHAATHGQWYDVAILDMQMPHMDGVTLAQTIKADPQLASIRLVILTSVGWYGDSTDVRHAGIDDYLSKPVRQTQLYNCLVTLMSTPATPAVSLPAASSPLALSAPQWDAHLLLAEDSPVNQEVATHMLKVMGCRVTSVVNGQEACEAVRHTRYDLVLMDCQMPGMDGFSATRAIRQHLADTGGDHLPIIALTAYAMTGDRERCLEAGMDD</sequence>
<dbReference type="EMBL" id="AZHX01001458">
    <property type="protein sequence ID" value="ETX03150.1"/>
    <property type="molecule type" value="Genomic_DNA"/>
</dbReference>
<dbReference type="PANTHER" id="PTHR45339:SF1">
    <property type="entry name" value="HYBRID SIGNAL TRANSDUCTION HISTIDINE KINASE J"/>
    <property type="match status" value="1"/>
</dbReference>
<name>W4LYY5_9BACT</name>
<feature type="domain" description="Response regulatory" evidence="4">
    <location>
        <begin position="1"/>
        <end position="121"/>
    </location>
</feature>
<dbReference type="PATRIC" id="fig|1429439.4.peg.5773"/>
<feature type="modified residue" description="4-aspartylphosphate" evidence="3">
    <location>
        <position position="54"/>
    </location>
</feature>
<dbReference type="AlphaFoldDB" id="W4LYY5"/>
<comment type="caution">
    <text evidence="5">The sequence shown here is derived from an EMBL/GenBank/DDBJ whole genome shotgun (WGS) entry which is preliminary data.</text>
</comment>
<dbReference type="InterPro" id="IPR011006">
    <property type="entry name" value="CheY-like_superfamily"/>
</dbReference>
<feature type="domain" description="Response regulatory" evidence="4">
    <location>
        <begin position="148"/>
        <end position="248"/>
    </location>
</feature>
<dbReference type="SUPFAM" id="SSF52172">
    <property type="entry name" value="CheY-like"/>
    <property type="match status" value="2"/>
</dbReference>
<organism evidence="5 6">
    <name type="scientific">Candidatus Entotheonella gemina</name>
    <dbReference type="NCBI Taxonomy" id="1429439"/>
    <lineage>
        <taxon>Bacteria</taxon>
        <taxon>Pseudomonadati</taxon>
        <taxon>Nitrospinota/Tectimicrobiota group</taxon>
        <taxon>Candidatus Tectimicrobiota</taxon>
        <taxon>Candidatus Entotheonellia</taxon>
        <taxon>Candidatus Entotheonellales</taxon>
        <taxon>Candidatus Entotheonellaceae</taxon>
        <taxon>Candidatus Entotheonella</taxon>
    </lineage>
</organism>
<evidence type="ECO:0000256" key="1">
    <source>
        <dbReference type="ARBA" id="ARBA00022553"/>
    </source>
</evidence>
<gene>
    <name evidence="5" type="ORF">ETSY2_34060</name>
</gene>
<dbReference type="CDD" id="cd17546">
    <property type="entry name" value="REC_hyHK_CKI1_RcsC-like"/>
    <property type="match status" value="2"/>
</dbReference>
<dbReference type="GO" id="GO:0000160">
    <property type="term" value="P:phosphorelay signal transduction system"/>
    <property type="evidence" value="ECO:0007669"/>
    <property type="project" value="UniProtKB-KW"/>
</dbReference>
<evidence type="ECO:0000313" key="5">
    <source>
        <dbReference type="EMBL" id="ETX03150.1"/>
    </source>
</evidence>
<dbReference type="InterPro" id="IPR001789">
    <property type="entry name" value="Sig_transdc_resp-reg_receiver"/>
</dbReference>
<dbReference type="Gene3D" id="3.40.50.2300">
    <property type="match status" value="2"/>
</dbReference>
<keyword evidence="2" id="KW-0902">Two-component regulatory system</keyword>
<evidence type="ECO:0000313" key="6">
    <source>
        <dbReference type="Proteomes" id="UP000019140"/>
    </source>
</evidence>
<dbReference type="Pfam" id="PF00072">
    <property type="entry name" value="Response_reg"/>
    <property type="match status" value="2"/>
</dbReference>
<evidence type="ECO:0000256" key="2">
    <source>
        <dbReference type="ARBA" id="ARBA00023012"/>
    </source>
</evidence>
<protein>
    <recommendedName>
        <fullName evidence="4">Response regulatory domain-containing protein</fullName>
    </recommendedName>
</protein>
<dbReference type="Proteomes" id="UP000019140">
    <property type="component" value="Unassembled WGS sequence"/>
</dbReference>
<evidence type="ECO:0000259" key="4">
    <source>
        <dbReference type="PROSITE" id="PS50110"/>
    </source>
</evidence>
<dbReference type="HOGENOM" id="CLU_1118564_0_0_7"/>
<keyword evidence="6" id="KW-1185">Reference proteome</keyword>
<evidence type="ECO:0000256" key="3">
    <source>
        <dbReference type="PROSITE-ProRule" id="PRU00169"/>
    </source>
</evidence>
<feature type="modified residue" description="4-aspartylphosphate" evidence="3">
    <location>
        <position position="197"/>
    </location>
</feature>
<dbReference type="PROSITE" id="PS50110">
    <property type="entry name" value="RESPONSE_REGULATORY"/>
    <property type="match status" value="2"/>
</dbReference>
<proteinExistence type="predicted"/>
<dbReference type="SMART" id="SM00448">
    <property type="entry name" value="REC"/>
    <property type="match status" value="2"/>
</dbReference>
<reference evidence="5 6" key="1">
    <citation type="journal article" date="2014" name="Nature">
        <title>An environmental bacterial taxon with a large and distinct metabolic repertoire.</title>
        <authorList>
            <person name="Wilson M.C."/>
            <person name="Mori T."/>
            <person name="Ruckert C."/>
            <person name="Uria A.R."/>
            <person name="Helf M.J."/>
            <person name="Takada K."/>
            <person name="Gernert C."/>
            <person name="Steffens U.A."/>
            <person name="Heycke N."/>
            <person name="Schmitt S."/>
            <person name="Rinke C."/>
            <person name="Helfrich E.J."/>
            <person name="Brachmann A.O."/>
            <person name="Gurgui C."/>
            <person name="Wakimoto T."/>
            <person name="Kracht M."/>
            <person name="Crusemann M."/>
            <person name="Hentschel U."/>
            <person name="Abe I."/>
            <person name="Matsunaga S."/>
            <person name="Kalinowski J."/>
            <person name="Takeyama H."/>
            <person name="Piel J."/>
        </authorList>
    </citation>
    <scope>NUCLEOTIDE SEQUENCE [LARGE SCALE GENOMIC DNA]</scope>
    <source>
        <strain evidence="6">TSY2</strain>
    </source>
</reference>
<accession>W4LYY5</accession>